<dbReference type="KEGG" id="vg:29067961"/>
<name>A0A1B3B0R0_9CAUD</name>
<evidence type="ECO:0000256" key="1">
    <source>
        <dbReference type="SAM" id="MobiDB-lite"/>
    </source>
</evidence>
<dbReference type="RefSeq" id="YP_009291036.1">
    <property type="nucleotide sequence ID" value="NC_031109.1"/>
</dbReference>
<protein>
    <submittedName>
        <fullName evidence="2">Uncharacterized protein</fullName>
    </submittedName>
</protein>
<proteinExistence type="predicted"/>
<reference evidence="3" key="1">
    <citation type="submission" date="2016-07" db="EMBL/GenBank/DDBJ databases">
        <authorList>
            <person name="Florea S."/>
            <person name="Webb J.S."/>
            <person name="Jaromczyk J."/>
            <person name="Schardl C.L."/>
        </authorList>
    </citation>
    <scope>NUCLEOTIDE SEQUENCE [LARGE SCALE GENOMIC DNA]</scope>
</reference>
<organism evidence="2 3">
    <name type="scientific">Gordonia phage Jumbo</name>
    <dbReference type="NCBI Taxonomy" id="1887650"/>
    <lineage>
        <taxon>Viruses</taxon>
        <taxon>Duplodnaviria</taxon>
        <taxon>Heunggongvirae</taxon>
        <taxon>Uroviricota</taxon>
        <taxon>Caudoviricetes</taxon>
        <taxon>Gorjumvirus</taxon>
        <taxon>Gorjumvirus jumbo</taxon>
    </lineage>
</organism>
<evidence type="ECO:0000313" key="2">
    <source>
        <dbReference type="EMBL" id="AOE44579.1"/>
    </source>
</evidence>
<feature type="region of interest" description="Disordered" evidence="1">
    <location>
        <begin position="1"/>
        <end position="98"/>
    </location>
</feature>
<evidence type="ECO:0000313" key="3">
    <source>
        <dbReference type="Proteomes" id="UP000203357"/>
    </source>
</evidence>
<dbReference type="EMBL" id="KX557281">
    <property type="protein sequence ID" value="AOE44579.1"/>
    <property type="molecule type" value="Genomic_DNA"/>
</dbReference>
<gene>
    <name evidence="2" type="primary">71</name>
    <name evidence="2" type="ORF">SEA_JUMBO_71</name>
</gene>
<dbReference type="GeneID" id="29067961"/>
<feature type="compositionally biased region" description="Basic and acidic residues" evidence="1">
    <location>
        <begin position="14"/>
        <end position="24"/>
    </location>
</feature>
<dbReference type="Proteomes" id="UP000203357">
    <property type="component" value="Segment"/>
</dbReference>
<keyword evidence="3" id="KW-1185">Reference proteome</keyword>
<accession>A0A1B3B0R0</accession>
<sequence>MTDLFGGLIPSEPSRQKGSPEKKVPSKPRKNSAAPEPVANRFNLPTRPAPAGPDSSKKAEISAGTEPQPAPAPQPRSSKKAEISAGAVIPANEPLDNDIGELQRTIDIFRVFGMLGE</sequence>